<evidence type="ECO:0000313" key="3">
    <source>
        <dbReference type="Proteomes" id="UP000472264"/>
    </source>
</evidence>
<reference evidence="2" key="1">
    <citation type="submission" date="2021-04" db="EMBL/GenBank/DDBJ databases">
        <authorList>
            <consortium name="Wellcome Sanger Institute Data Sharing"/>
        </authorList>
    </citation>
    <scope>NUCLEOTIDE SEQUENCE [LARGE SCALE GENOMIC DNA]</scope>
</reference>
<feature type="chain" id="PRO_5025459347" evidence="1">
    <location>
        <begin position="19"/>
        <end position="73"/>
    </location>
</feature>
<dbReference type="AlphaFoldDB" id="A0A665VW46"/>
<protein>
    <submittedName>
        <fullName evidence="2">Uncharacterized protein</fullName>
    </submittedName>
</protein>
<evidence type="ECO:0000313" key="2">
    <source>
        <dbReference type="Ensembl" id="ENSENLP00000035856.1"/>
    </source>
</evidence>
<accession>A0A665VW46</accession>
<keyword evidence="1" id="KW-0732">Signal</keyword>
<reference evidence="2" key="3">
    <citation type="submission" date="2025-09" db="UniProtKB">
        <authorList>
            <consortium name="Ensembl"/>
        </authorList>
    </citation>
    <scope>IDENTIFICATION</scope>
</reference>
<feature type="signal peptide" evidence="1">
    <location>
        <begin position="1"/>
        <end position="18"/>
    </location>
</feature>
<reference evidence="2" key="2">
    <citation type="submission" date="2025-08" db="UniProtKB">
        <authorList>
            <consortium name="Ensembl"/>
        </authorList>
    </citation>
    <scope>IDENTIFICATION</scope>
</reference>
<keyword evidence="3" id="KW-1185">Reference proteome</keyword>
<evidence type="ECO:0000256" key="1">
    <source>
        <dbReference type="SAM" id="SignalP"/>
    </source>
</evidence>
<dbReference type="InParanoid" id="A0A665VW46"/>
<proteinExistence type="predicted"/>
<organism evidence="2 3">
    <name type="scientific">Echeneis naucrates</name>
    <name type="common">Live sharksucker</name>
    <dbReference type="NCBI Taxonomy" id="173247"/>
    <lineage>
        <taxon>Eukaryota</taxon>
        <taxon>Metazoa</taxon>
        <taxon>Chordata</taxon>
        <taxon>Craniata</taxon>
        <taxon>Vertebrata</taxon>
        <taxon>Euteleostomi</taxon>
        <taxon>Actinopterygii</taxon>
        <taxon>Neopterygii</taxon>
        <taxon>Teleostei</taxon>
        <taxon>Neoteleostei</taxon>
        <taxon>Acanthomorphata</taxon>
        <taxon>Carangaria</taxon>
        <taxon>Carangiformes</taxon>
        <taxon>Echeneidae</taxon>
        <taxon>Echeneis</taxon>
    </lineage>
</organism>
<sequence>MSLIRKVFFTIALSSATGLQLFNKNNIALCQDTGRHTGEPVLKHSMKTVCKSYNVPKVFEKVNRQSIISRCFP</sequence>
<name>A0A665VW46_ECHNA</name>
<dbReference type="Ensembl" id="ENSENLT00000036814.1">
    <property type="protein sequence ID" value="ENSENLP00000035856.1"/>
    <property type="gene ID" value="ENSENLG00000015632.1"/>
</dbReference>
<dbReference type="Proteomes" id="UP000472264">
    <property type="component" value="Chromosome 8"/>
</dbReference>